<dbReference type="GO" id="GO:0008757">
    <property type="term" value="F:S-adenosylmethionine-dependent methyltransferase activity"/>
    <property type="evidence" value="ECO:0007669"/>
    <property type="project" value="InterPro"/>
</dbReference>
<dbReference type="EMBL" id="CABIKM010000031">
    <property type="protein sequence ID" value="VUZ85706.1"/>
    <property type="molecule type" value="Genomic_DNA"/>
</dbReference>
<dbReference type="Pfam" id="PF08241">
    <property type="entry name" value="Methyltransf_11"/>
    <property type="match status" value="1"/>
</dbReference>
<dbReference type="AlphaFoldDB" id="A0A564ZKR2"/>
<dbReference type="InterPro" id="IPR013216">
    <property type="entry name" value="Methyltransf_11"/>
</dbReference>
<sequence length="277" mass="31238">MSHWGTNRVMQQVSRLCGRLLQRKGGPRVEAQPVPAAGGADLPSVNTAQDGRRWRFAQQMEREFWLNLDEAEFQAQEAGYRCLAGQLASYARTYCGEWDDIRVLQIGCAVEDAVMYFPYGKRYAIDPLADFYIRHFERARNSAVTYFTARGEAVPFTTDVFDLVICANVLDHVFEPQKLLREASRTLRTGGLFFLSVDVYSADIRMRRVEQEAAGEVVDPCHPHTFTHEILQHLVETTGFQVLAAEDSASGKGDESVRFELTLLNVKKTYGRDEGGS</sequence>
<gene>
    <name evidence="2" type="ORF">MELA_02091</name>
</gene>
<protein>
    <recommendedName>
        <fullName evidence="1">Methyltransferase type 11 domain-containing protein</fullName>
    </recommendedName>
</protein>
<evidence type="ECO:0000313" key="3">
    <source>
        <dbReference type="Proteomes" id="UP000334340"/>
    </source>
</evidence>
<dbReference type="Gene3D" id="3.40.50.150">
    <property type="entry name" value="Vaccinia Virus protein VP39"/>
    <property type="match status" value="1"/>
</dbReference>
<evidence type="ECO:0000259" key="1">
    <source>
        <dbReference type="Pfam" id="PF08241"/>
    </source>
</evidence>
<dbReference type="Proteomes" id="UP000334340">
    <property type="component" value="Unassembled WGS sequence"/>
</dbReference>
<evidence type="ECO:0000313" key="2">
    <source>
        <dbReference type="EMBL" id="VUZ85706.1"/>
    </source>
</evidence>
<proteinExistence type="predicted"/>
<keyword evidence="3" id="KW-1185">Reference proteome</keyword>
<accession>A0A564ZKR2</accession>
<organism evidence="2 3">
    <name type="scientific">Candidatus Methylomirabilis lanthanidiphila</name>
    <dbReference type="NCBI Taxonomy" id="2211376"/>
    <lineage>
        <taxon>Bacteria</taxon>
        <taxon>Candidatus Methylomirabilota</taxon>
        <taxon>Candidatus Methylomirabilia</taxon>
        <taxon>Candidatus Methylomirabilales</taxon>
        <taxon>Candidatus Methylomirabilaceae</taxon>
        <taxon>Candidatus Methylomirabilis</taxon>
    </lineage>
</organism>
<dbReference type="CDD" id="cd02440">
    <property type="entry name" value="AdoMet_MTases"/>
    <property type="match status" value="1"/>
</dbReference>
<dbReference type="InterPro" id="IPR029063">
    <property type="entry name" value="SAM-dependent_MTases_sf"/>
</dbReference>
<reference evidence="2 3" key="1">
    <citation type="submission" date="2019-07" db="EMBL/GenBank/DDBJ databases">
        <authorList>
            <person name="Cremers G."/>
        </authorList>
    </citation>
    <scope>NUCLEOTIDE SEQUENCE [LARGE SCALE GENOMIC DNA]</scope>
</reference>
<dbReference type="SUPFAM" id="SSF53335">
    <property type="entry name" value="S-adenosyl-L-methionine-dependent methyltransferases"/>
    <property type="match status" value="1"/>
</dbReference>
<feature type="domain" description="Methyltransferase type 11" evidence="1">
    <location>
        <begin position="104"/>
        <end position="195"/>
    </location>
</feature>
<name>A0A564ZKR2_9BACT</name>